<dbReference type="SUPFAM" id="SSF51735">
    <property type="entry name" value="NAD(P)-binding Rossmann-fold domains"/>
    <property type="match status" value="1"/>
</dbReference>
<dbReference type="InterPro" id="IPR001509">
    <property type="entry name" value="Epimerase_deHydtase"/>
</dbReference>
<evidence type="ECO:0000313" key="3">
    <source>
        <dbReference type="Proteomes" id="UP000196228"/>
    </source>
</evidence>
<dbReference type="RefSeq" id="WP_087470877.1">
    <property type="nucleotide sequence ID" value="NZ_CP021383.1"/>
</dbReference>
<gene>
    <name evidence="2" type="ORF">CBR64_10525</name>
</gene>
<sequence>MKVFVTGASGFVGTALLPRLVAAGHEVVGLARSDASAAAVEAAGAAPLRGDLDDLDTLRDGAAASDGVVHLAYRHDFADVDAAVRTDRAAIDAIGSALAGSGRTFVIASGTPIVPGRPSVEADDPEDGLLAARLETARRFLALSERGVRTTSVRLPRTVHDDLGRGGFAGMLVQIAQQAGVSGYVGDGAARWPAVHVADAARLFQVALEKGPARGVLHAVDEEGITLLDTATAIGRALDLPVREVAADSLGFLGALAAVDQPASSAWTREQLGWAPSGRGLLDALGQARSAV</sequence>
<dbReference type="Gene3D" id="3.40.50.720">
    <property type="entry name" value="NAD(P)-binding Rossmann-like Domain"/>
    <property type="match status" value="1"/>
</dbReference>
<protein>
    <submittedName>
        <fullName evidence="2">3-beta hydroxysteroid dehydrogenase</fullName>
    </submittedName>
</protein>
<dbReference type="PANTHER" id="PTHR48079">
    <property type="entry name" value="PROTEIN YEEZ"/>
    <property type="match status" value="1"/>
</dbReference>
<dbReference type="InterPro" id="IPR051783">
    <property type="entry name" value="NAD(P)-dependent_oxidoreduct"/>
</dbReference>
<proteinExistence type="predicted"/>
<dbReference type="PANTHER" id="PTHR48079:SF6">
    <property type="entry name" value="NAD(P)-BINDING DOMAIN-CONTAINING PROTEIN-RELATED"/>
    <property type="match status" value="1"/>
</dbReference>
<dbReference type="GO" id="GO:0005737">
    <property type="term" value="C:cytoplasm"/>
    <property type="evidence" value="ECO:0007669"/>
    <property type="project" value="TreeGrafter"/>
</dbReference>
<feature type="domain" description="NAD-dependent epimerase/dehydratase" evidence="1">
    <location>
        <begin position="3"/>
        <end position="212"/>
    </location>
</feature>
<dbReference type="KEGG" id="cceu:CBR64_10525"/>
<evidence type="ECO:0000259" key="1">
    <source>
        <dbReference type="Pfam" id="PF01370"/>
    </source>
</evidence>
<dbReference type="GO" id="GO:0004029">
    <property type="term" value="F:aldehyde dehydrogenase (NAD+) activity"/>
    <property type="evidence" value="ECO:0007669"/>
    <property type="project" value="TreeGrafter"/>
</dbReference>
<dbReference type="AlphaFoldDB" id="A0A1Y0HUK3"/>
<accession>A0A1Y0HUK3</accession>
<organism evidence="2 3">
    <name type="scientific">Cellulosimicrobium cellulans</name>
    <name type="common">Arthrobacter luteus</name>
    <dbReference type="NCBI Taxonomy" id="1710"/>
    <lineage>
        <taxon>Bacteria</taxon>
        <taxon>Bacillati</taxon>
        <taxon>Actinomycetota</taxon>
        <taxon>Actinomycetes</taxon>
        <taxon>Micrococcales</taxon>
        <taxon>Promicromonosporaceae</taxon>
        <taxon>Cellulosimicrobium</taxon>
    </lineage>
</organism>
<dbReference type="Proteomes" id="UP000196228">
    <property type="component" value="Chromosome"/>
</dbReference>
<evidence type="ECO:0000313" key="2">
    <source>
        <dbReference type="EMBL" id="ARU51858.1"/>
    </source>
</evidence>
<dbReference type="OrthoDB" id="9787292at2"/>
<reference evidence="2 3" key="1">
    <citation type="submission" date="2017-05" db="EMBL/GenBank/DDBJ databases">
        <authorList>
            <person name="Song R."/>
            <person name="Chenine A.L."/>
            <person name="Ruprecht R.M."/>
        </authorList>
    </citation>
    <scope>NUCLEOTIDE SEQUENCE [LARGE SCALE GENOMIC DNA]</scope>
    <source>
        <strain evidence="2 3">PSBB019</strain>
    </source>
</reference>
<dbReference type="EMBL" id="CP021383">
    <property type="protein sequence ID" value="ARU51858.1"/>
    <property type="molecule type" value="Genomic_DNA"/>
</dbReference>
<name>A0A1Y0HUK3_CELCE</name>
<dbReference type="InterPro" id="IPR036291">
    <property type="entry name" value="NAD(P)-bd_dom_sf"/>
</dbReference>
<dbReference type="Pfam" id="PF01370">
    <property type="entry name" value="Epimerase"/>
    <property type="match status" value="1"/>
</dbReference>